<accession>A0AAV7HV13</accession>
<protein>
    <submittedName>
        <fullName evidence="2">Uncharacterized protein</fullName>
    </submittedName>
</protein>
<dbReference type="AlphaFoldDB" id="A0AAV7HV13"/>
<feature type="region of interest" description="Disordered" evidence="1">
    <location>
        <begin position="1"/>
        <end position="33"/>
    </location>
</feature>
<evidence type="ECO:0000313" key="2">
    <source>
        <dbReference type="EMBL" id="KAH0535535.1"/>
    </source>
</evidence>
<dbReference type="Proteomes" id="UP000826195">
    <property type="component" value="Unassembled WGS sequence"/>
</dbReference>
<dbReference type="EMBL" id="JAHXZJ010002982">
    <property type="protein sequence ID" value="KAH0535535.1"/>
    <property type="molecule type" value="Genomic_DNA"/>
</dbReference>
<evidence type="ECO:0000313" key="3">
    <source>
        <dbReference type="Proteomes" id="UP000826195"/>
    </source>
</evidence>
<comment type="caution">
    <text evidence="2">The sequence shown here is derived from an EMBL/GenBank/DDBJ whole genome shotgun (WGS) entry which is preliminary data.</text>
</comment>
<feature type="region of interest" description="Disordered" evidence="1">
    <location>
        <begin position="132"/>
        <end position="188"/>
    </location>
</feature>
<feature type="compositionally biased region" description="Basic residues" evidence="1">
    <location>
        <begin position="20"/>
        <end position="33"/>
    </location>
</feature>
<gene>
    <name evidence="2" type="ORF">KQX54_017000</name>
</gene>
<organism evidence="2 3">
    <name type="scientific">Cotesia glomerata</name>
    <name type="common">Lepidopteran parasitic wasp</name>
    <name type="synonym">Apanteles glomeratus</name>
    <dbReference type="NCBI Taxonomy" id="32391"/>
    <lineage>
        <taxon>Eukaryota</taxon>
        <taxon>Metazoa</taxon>
        <taxon>Ecdysozoa</taxon>
        <taxon>Arthropoda</taxon>
        <taxon>Hexapoda</taxon>
        <taxon>Insecta</taxon>
        <taxon>Pterygota</taxon>
        <taxon>Neoptera</taxon>
        <taxon>Endopterygota</taxon>
        <taxon>Hymenoptera</taxon>
        <taxon>Apocrita</taxon>
        <taxon>Ichneumonoidea</taxon>
        <taxon>Braconidae</taxon>
        <taxon>Microgastrinae</taxon>
        <taxon>Cotesia</taxon>
    </lineage>
</organism>
<keyword evidence="3" id="KW-1185">Reference proteome</keyword>
<evidence type="ECO:0000256" key="1">
    <source>
        <dbReference type="SAM" id="MobiDB-lite"/>
    </source>
</evidence>
<feature type="compositionally biased region" description="Acidic residues" evidence="1">
    <location>
        <begin position="141"/>
        <end position="174"/>
    </location>
</feature>
<reference evidence="2 3" key="1">
    <citation type="journal article" date="2021" name="J. Hered.">
        <title>A chromosome-level genome assembly of the parasitoid wasp, Cotesia glomerata (Hymenoptera: Braconidae).</title>
        <authorList>
            <person name="Pinto B.J."/>
            <person name="Weis J.J."/>
            <person name="Gamble T."/>
            <person name="Ode P.J."/>
            <person name="Paul R."/>
            <person name="Zaspel J.M."/>
        </authorList>
    </citation>
    <scope>NUCLEOTIDE SEQUENCE [LARGE SCALE GENOMIC DNA]</scope>
    <source>
        <strain evidence="2">CgM1</strain>
    </source>
</reference>
<proteinExistence type="predicted"/>
<sequence>MKELEQMHEVPMGTRTLKSLLKKPGHSKQRTQKNRVTINEKLNEFFAADYIILIKEECCGDYEEECDCCCQEPEMIRLGNCKECRAEFTRQLAAGDIDTRFATERNGNKIIDNGCDLSRRVGAGVGGCISVGGLGIPGSEESQEDEDEDDEDEEEEYEEEVDDDDNDEAESSEEADQRNNPLAGDPMTPVQLQAQTHETLSPPEGYKDVCDEDMQTDPANDMCPSTGAVVVCGECNYYRQRTPGKRSYYLIKKITPDAVALGFSPDTKTG</sequence>
<name>A0AAV7HV13_COTGL</name>